<reference evidence="4" key="1">
    <citation type="submission" date="2017-02" db="EMBL/GenBank/DDBJ databases">
        <authorList>
            <person name="Varghese N."/>
            <person name="Submissions S."/>
        </authorList>
    </citation>
    <scope>NUCLEOTIDE SEQUENCE [LARGE SCALE GENOMIC DNA]</scope>
    <source>
        <strain evidence="4">9H-4</strain>
    </source>
</reference>
<dbReference type="AlphaFoldDB" id="A0A1T4YWG4"/>
<dbReference type="PANTHER" id="PTHR43244">
    <property type="match status" value="1"/>
</dbReference>
<keyword evidence="1" id="KW-0560">Oxidoreductase</keyword>
<evidence type="ECO:0000259" key="2">
    <source>
        <dbReference type="Pfam" id="PF00296"/>
    </source>
</evidence>
<dbReference type="PANTHER" id="PTHR43244:SF1">
    <property type="entry name" value="5,10-METHYLENETETRAHYDROMETHANOPTERIN REDUCTASE"/>
    <property type="match status" value="1"/>
</dbReference>
<keyword evidence="4" id="KW-1185">Reference proteome</keyword>
<evidence type="ECO:0000313" key="4">
    <source>
        <dbReference type="Proteomes" id="UP000191040"/>
    </source>
</evidence>
<protein>
    <submittedName>
        <fullName evidence="3">F420-dependent oxidoreductase, MSMEG_4879 family</fullName>
    </submittedName>
</protein>
<dbReference type="InterPro" id="IPR050564">
    <property type="entry name" value="F420-G6PD/mer"/>
</dbReference>
<dbReference type="InterPro" id="IPR011251">
    <property type="entry name" value="Luciferase-like_dom"/>
</dbReference>
<dbReference type="SUPFAM" id="SSF51679">
    <property type="entry name" value="Bacterial luciferase-like"/>
    <property type="match status" value="1"/>
</dbReference>
<gene>
    <name evidence="3" type="ORF">SAMN06295964_1190</name>
</gene>
<dbReference type="CDD" id="cd01097">
    <property type="entry name" value="Tetrahydromethanopterin_reductase"/>
    <property type="match status" value="1"/>
</dbReference>
<accession>A0A1T4YWG4</accession>
<dbReference type="RefSeq" id="WP_078699299.1">
    <property type="nucleotide sequence ID" value="NZ_LT796768.1"/>
</dbReference>
<dbReference type="InterPro" id="IPR036661">
    <property type="entry name" value="Luciferase-like_sf"/>
</dbReference>
<feature type="domain" description="Luciferase-like" evidence="2">
    <location>
        <begin position="10"/>
        <end position="261"/>
    </location>
</feature>
<dbReference type="Gene3D" id="3.20.20.30">
    <property type="entry name" value="Luciferase-like domain"/>
    <property type="match status" value="1"/>
</dbReference>
<proteinExistence type="predicted"/>
<dbReference type="EMBL" id="LT796768">
    <property type="protein sequence ID" value="SKB06122.1"/>
    <property type="molecule type" value="Genomic_DNA"/>
</dbReference>
<evidence type="ECO:0000313" key="3">
    <source>
        <dbReference type="EMBL" id="SKB06122.1"/>
    </source>
</evidence>
<dbReference type="STRING" id="1736691.SAMN06295964_1190"/>
<evidence type="ECO:0000256" key="1">
    <source>
        <dbReference type="ARBA" id="ARBA00023002"/>
    </source>
</evidence>
<sequence length="296" mass="31146">MTRYCLHSSTTNHGTVEQVVGEVRRVAEAGLGGYWAPMLNGLDTMTALGVAAALVPDVEVGTAVVPIPLRSPYALAQQALTVAELSGGRLTLGLGTSHRPLAEGIFRAEWTPPLATMTTYLAELRDLMAGGQPERMQPRIPSPQVVLGAVNPRMAAVAAEHADGVVTWAAGPRTIEQVIAPAAASRTTPFRIIAAIPLCVTSDPDKVRAAIARKLGANDALPSYRRVLEREGVDGIASVAIVGDEGEVVAGLRRLTEAGVTEVAAHVVARGGDEERTWALLTDLAAQRSRNSLDDM</sequence>
<dbReference type="GO" id="GO:0016705">
    <property type="term" value="F:oxidoreductase activity, acting on paired donors, with incorporation or reduction of molecular oxygen"/>
    <property type="evidence" value="ECO:0007669"/>
    <property type="project" value="InterPro"/>
</dbReference>
<dbReference type="OrthoDB" id="7054907at2"/>
<organism evidence="3 4">
    <name type="scientific">Aeromicrobium choanae</name>
    <dbReference type="NCBI Taxonomy" id="1736691"/>
    <lineage>
        <taxon>Bacteria</taxon>
        <taxon>Bacillati</taxon>
        <taxon>Actinomycetota</taxon>
        <taxon>Actinomycetes</taxon>
        <taxon>Propionibacteriales</taxon>
        <taxon>Nocardioidaceae</taxon>
        <taxon>Aeromicrobium</taxon>
    </lineage>
</organism>
<name>A0A1T4YWG4_9ACTN</name>
<dbReference type="Pfam" id="PF00296">
    <property type="entry name" value="Bac_luciferase"/>
    <property type="match status" value="1"/>
</dbReference>
<dbReference type="Proteomes" id="UP000191040">
    <property type="component" value="Chromosome I"/>
</dbReference>